<evidence type="ECO:0000313" key="11">
    <source>
        <dbReference type="Proteomes" id="UP000595894"/>
    </source>
</evidence>
<evidence type="ECO:0000256" key="5">
    <source>
        <dbReference type="PIRNR" id="PIRNR005096"/>
    </source>
</evidence>
<dbReference type="InterPro" id="IPR008183">
    <property type="entry name" value="Aldose_1/G6P_1-epimerase"/>
</dbReference>
<dbReference type="EMBL" id="CP061035">
    <property type="protein sequence ID" value="QQV76669.1"/>
    <property type="molecule type" value="Genomic_DNA"/>
</dbReference>
<dbReference type="GO" id="GO:0005737">
    <property type="term" value="C:cytoplasm"/>
    <property type="evidence" value="ECO:0007669"/>
    <property type="project" value="TreeGrafter"/>
</dbReference>
<gene>
    <name evidence="10" type="ORF">H5J25_14715</name>
</gene>
<dbReference type="EC" id="5.1.3.3" evidence="5"/>
<proteinExistence type="inferred from homology"/>
<dbReference type="GO" id="GO:0004034">
    <property type="term" value="F:aldose 1-epimerase activity"/>
    <property type="evidence" value="ECO:0007669"/>
    <property type="project" value="UniProtKB-EC"/>
</dbReference>
<keyword evidence="9" id="KW-0732">Signal</keyword>
<feature type="signal peptide" evidence="9">
    <location>
        <begin position="1"/>
        <end position="26"/>
    </location>
</feature>
<organism evidence="10 11">
    <name type="scientific">Sphingomonas aliaeris</name>
    <dbReference type="NCBI Taxonomy" id="2759526"/>
    <lineage>
        <taxon>Bacteria</taxon>
        <taxon>Pseudomonadati</taxon>
        <taxon>Pseudomonadota</taxon>
        <taxon>Alphaproteobacteria</taxon>
        <taxon>Sphingomonadales</taxon>
        <taxon>Sphingomonadaceae</taxon>
        <taxon>Sphingomonas</taxon>
    </lineage>
</organism>
<dbReference type="PANTHER" id="PTHR10091">
    <property type="entry name" value="ALDOSE-1-EPIMERASE"/>
    <property type="match status" value="1"/>
</dbReference>
<feature type="active site" description="Proton donor" evidence="6">
    <location>
        <position position="206"/>
    </location>
</feature>
<dbReference type="InterPro" id="IPR015443">
    <property type="entry name" value="Aldose_1-epimerase"/>
</dbReference>
<feature type="binding site" evidence="7">
    <location>
        <position position="280"/>
    </location>
    <ligand>
        <name>beta-D-galactose</name>
        <dbReference type="ChEBI" id="CHEBI:27667"/>
    </ligand>
</feature>
<evidence type="ECO:0000256" key="1">
    <source>
        <dbReference type="ARBA" id="ARBA00005028"/>
    </source>
</evidence>
<dbReference type="InterPro" id="IPR014718">
    <property type="entry name" value="GH-type_carb-bd"/>
</dbReference>
<dbReference type="InterPro" id="IPR011013">
    <property type="entry name" value="Gal_mutarotase_sf_dom"/>
</dbReference>
<evidence type="ECO:0000256" key="7">
    <source>
        <dbReference type="PIRSR" id="PIRSR005096-2"/>
    </source>
</evidence>
<evidence type="ECO:0000256" key="8">
    <source>
        <dbReference type="PIRSR" id="PIRSR005096-3"/>
    </source>
</evidence>
<evidence type="ECO:0000256" key="6">
    <source>
        <dbReference type="PIRSR" id="PIRSR005096-1"/>
    </source>
</evidence>
<dbReference type="PIRSF" id="PIRSF005096">
    <property type="entry name" value="GALM"/>
    <property type="match status" value="1"/>
</dbReference>
<evidence type="ECO:0000256" key="9">
    <source>
        <dbReference type="SAM" id="SignalP"/>
    </source>
</evidence>
<dbReference type="SUPFAM" id="SSF74650">
    <property type="entry name" value="Galactose mutarotase-like"/>
    <property type="match status" value="1"/>
</dbReference>
<dbReference type="CDD" id="cd09019">
    <property type="entry name" value="galactose_mutarotase_like"/>
    <property type="match status" value="1"/>
</dbReference>
<name>A0A974NTE7_9SPHN</name>
<evidence type="ECO:0000256" key="2">
    <source>
        <dbReference type="ARBA" id="ARBA00006206"/>
    </source>
</evidence>
<dbReference type="PANTHER" id="PTHR10091:SF0">
    <property type="entry name" value="GALACTOSE MUTAROTASE"/>
    <property type="match status" value="1"/>
</dbReference>
<comment type="pathway">
    <text evidence="1 5">Carbohydrate metabolism; hexose metabolism.</text>
</comment>
<dbReference type="KEGG" id="sari:H5J25_14715"/>
<accession>A0A974NTE7</accession>
<dbReference type="GO" id="GO:0006006">
    <property type="term" value="P:glucose metabolic process"/>
    <property type="evidence" value="ECO:0007669"/>
    <property type="project" value="TreeGrafter"/>
</dbReference>
<dbReference type="RefSeq" id="WP_202092245.1">
    <property type="nucleotide sequence ID" value="NZ_CP061035.1"/>
</dbReference>
<evidence type="ECO:0000313" key="10">
    <source>
        <dbReference type="EMBL" id="QQV76669.1"/>
    </source>
</evidence>
<feature type="binding site" evidence="8">
    <location>
        <begin position="106"/>
        <end position="107"/>
    </location>
    <ligand>
        <name>beta-D-galactose</name>
        <dbReference type="ChEBI" id="CHEBI:27667"/>
    </ligand>
</feature>
<keyword evidence="11" id="KW-1185">Reference proteome</keyword>
<dbReference type="GO" id="GO:0033499">
    <property type="term" value="P:galactose catabolic process via UDP-galactose, Leloir pathway"/>
    <property type="evidence" value="ECO:0007669"/>
    <property type="project" value="TreeGrafter"/>
</dbReference>
<evidence type="ECO:0000256" key="4">
    <source>
        <dbReference type="ARBA" id="ARBA00023277"/>
    </source>
</evidence>
<dbReference type="NCBIfam" id="NF008277">
    <property type="entry name" value="PRK11055.1"/>
    <property type="match status" value="1"/>
</dbReference>
<evidence type="ECO:0000256" key="3">
    <source>
        <dbReference type="ARBA" id="ARBA00023235"/>
    </source>
</evidence>
<keyword evidence="3 5" id="KW-0413">Isomerase</keyword>
<dbReference type="AlphaFoldDB" id="A0A974NTE7"/>
<dbReference type="Proteomes" id="UP000595894">
    <property type="component" value="Chromosome"/>
</dbReference>
<comment type="catalytic activity">
    <reaction evidence="5">
        <text>alpha-D-glucose = beta-D-glucose</text>
        <dbReference type="Rhea" id="RHEA:10264"/>
        <dbReference type="ChEBI" id="CHEBI:15903"/>
        <dbReference type="ChEBI" id="CHEBI:17925"/>
        <dbReference type="EC" id="5.1.3.3"/>
    </reaction>
</comment>
<comment type="similarity">
    <text evidence="2 5">Belongs to the aldose epimerase family.</text>
</comment>
<dbReference type="GO" id="GO:0030246">
    <property type="term" value="F:carbohydrate binding"/>
    <property type="evidence" value="ECO:0007669"/>
    <property type="project" value="InterPro"/>
</dbReference>
<dbReference type="Pfam" id="PF01263">
    <property type="entry name" value="Aldose_epim"/>
    <property type="match status" value="1"/>
</dbReference>
<keyword evidence="4 5" id="KW-0119">Carbohydrate metabolism</keyword>
<feature type="chain" id="PRO_5037470395" description="Aldose 1-epimerase" evidence="9">
    <location>
        <begin position="27"/>
        <end position="382"/>
    </location>
</feature>
<reference evidence="11" key="1">
    <citation type="submission" date="2020-09" db="EMBL/GenBank/DDBJ databases">
        <title>Sphingomonas sp., a new species isolated from pork steak.</title>
        <authorList>
            <person name="Heidler von Heilborn D."/>
        </authorList>
    </citation>
    <scope>NUCLEOTIDE SEQUENCE [LARGE SCALE GENOMIC DNA]</scope>
</reference>
<feature type="active site" description="Proton acceptor" evidence="6">
    <location>
        <position position="346"/>
    </location>
</feature>
<protein>
    <recommendedName>
        <fullName evidence="5">Aldose 1-epimerase</fullName>
        <ecNumber evidence="5">5.1.3.3</ecNumber>
    </recommendedName>
</protein>
<dbReference type="InterPro" id="IPR047215">
    <property type="entry name" value="Galactose_mutarotase-like"/>
</dbReference>
<sequence>MNTRTRLAATALAALAIASTVPGAQAADAKRRTFGTMPDGREVPAVTLSNGRGVSATIIALGASIQALMMPDKTGKVEDVQIGYDTLDGYLAKPEFFGATVGRVANRIAKGRFTLDGKSYTTPTNDGPNSLHGGTKGSDKVLWEVTEVKSGPVASVTLRYVSPDGDMGYPGTVTTYATYSLDEKNQLTIDYRATTDKPTVVNISNHAYWNLAGVGSPRGAMGHIVMIPAERYTPTDATAIPTGKHVPVAGTVFDFRTPRAIGDRVRDARDPQIAYGRGYDHNWVIGNAVTPTQHLMARVVEPVSGRGYELWSNQPGLQFYSGNFFNGTITGKKGQIYRMGDAIVMEPQLFPDAPNQPSFPSVRLNPGQTYRNTMVYKLTIAR</sequence>
<dbReference type="Gene3D" id="2.70.98.10">
    <property type="match status" value="1"/>
</dbReference>
<feature type="binding site" evidence="8">
    <location>
        <begin position="206"/>
        <end position="208"/>
    </location>
    <ligand>
        <name>beta-D-galactose</name>
        <dbReference type="ChEBI" id="CHEBI:27667"/>
    </ligand>
</feature>